<dbReference type="InterPro" id="IPR004839">
    <property type="entry name" value="Aminotransferase_I/II_large"/>
</dbReference>
<keyword evidence="5" id="KW-1185">Reference proteome</keyword>
<dbReference type="Gene3D" id="3.40.640.10">
    <property type="entry name" value="Type I PLP-dependent aspartate aminotransferase-like (Major domain)"/>
    <property type="match status" value="1"/>
</dbReference>
<dbReference type="PANTHER" id="PTHR13693:SF103">
    <property type="entry name" value="AMINOTRANSFERASE CLASS I_CLASSII DOMAIN-CONTAINING PROTEIN"/>
    <property type="match status" value="1"/>
</dbReference>
<dbReference type="InterPro" id="IPR015421">
    <property type="entry name" value="PyrdxlP-dep_Trfase_major"/>
</dbReference>
<reference evidence="5" key="1">
    <citation type="submission" date="2017-02" db="EMBL/GenBank/DDBJ databases">
        <authorList>
            <person name="Varghese N."/>
            <person name="Submissions S."/>
        </authorList>
    </citation>
    <scope>NUCLEOTIDE SEQUENCE [LARGE SCALE GENOMIC DNA]</scope>
    <source>
        <strain evidence="5">DSM 22224</strain>
    </source>
</reference>
<sequence length="433" mass="47030">MSESYGKKNPALESALSKSTADFYAPAGSDVLSRMDAYYSWVENRIRTDTWLYSRVQTSRPAPVITVRDAGHRQMEAVNFASQDYLGLSAHPDVINAAAEALHRYGPHSAGSPMFMGETDLVPQLEEKLQELTGMEHVLIFPTGWAAGFSSLTGLVGKNDYIIMDRLAHACLRQGAYAATTNIFKFDHLDHEGARKVLASIRTKDTVNSILVVSEGLFSMNADTPDIRKLQEICHEFDARLLVDVAHDLGATGPEGSGQPGIQDMKGRVDLVMGSFSKTFASSGGFIATHSAAVKEYLKMYAGPYLFSNAISPVQTAAALQASRIVTASEGAALRALSLGNALHMRARFSSNNHHCPGIAAPIVLVPVGSERHARLSHGLLMKKNVAAMIVEYPVVPLSEARIRLQLMSTHTIGQINDAVDHICEVLDEVRKK</sequence>
<dbReference type="InterPro" id="IPR015422">
    <property type="entry name" value="PyrdxlP-dep_Trfase_small"/>
</dbReference>
<dbReference type="InterPro" id="IPR015424">
    <property type="entry name" value="PyrdxlP-dep_Trfase"/>
</dbReference>
<evidence type="ECO:0000256" key="1">
    <source>
        <dbReference type="ARBA" id="ARBA00001933"/>
    </source>
</evidence>
<dbReference type="AlphaFoldDB" id="A0A1T4U6G3"/>
<dbReference type="PANTHER" id="PTHR13693">
    <property type="entry name" value="CLASS II AMINOTRANSFERASE/8-AMINO-7-OXONONANOATE SYNTHASE"/>
    <property type="match status" value="1"/>
</dbReference>
<name>A0A1T4U6G3_9BACT</name>
<evidence type="ECO:0000313" key="4">
    <source>
        <dbReference type="EMBL" id="SKA48189.1"/>
    </source>
</evidence>
<dbReference type="Pfam" id="PF00155">
    <property type="entry name" value="Aminotran_1_2"/>
    <property type="match status" value="1"/>
</dbReference>
<proteinExistence type="predicted"/>
<comment type="cofactor">
    <cofactor evidence="1">
        <name>pyridoxal 5'-phosphate</name>
        <dbReference type="ChEBI" id="CHEBI:597326"/>
    </cofactor>
</comment>
<protein>
    <submittedName>
        <fullName evidence="4">Glycine C-acetyltransferase</fullName>
    </submittedName>
</protein>
<feature type="domain" description="Aminotransferase class I/classII large" evidence="3">
    <location>
        <begin position="78"/>
        <end position="423"/>
    </location>
</feature>
<dbReference type="GO" id="GO:0016740">
    <property type="term" value="F:transferase activity"/>
    <property type="evidence" value="ECO:0007669"/>
    <property type="project" value="UniProtKB-KW"/>
</dbReference>
<dbReference type="EMBL" id="FUWZ01000010">
    <property type="protein sequence ID" value="SKA48189.1"/>
    <property type="molecule type" value="Genomic_DNA"/>
</dbReference>
<dbReference type="OrthoDB" id="9807157at2"/>
<organism evidence="4 5">
    <name type="scientific">Chitinophaga eiseniae</name>
    <dbReference type="NCBI Taxonomy" id="634771"/>
    <lineage>
        <taxon>Bacteria</taxon>
        <taxon>Pseudomonadati</taxon>
        <taxon>Bacteroidota</taxon>
        <taxon>Chitinophagia</taxon>
        <taxon>Chitinophagales</taxon>
        <taxon>Chitinophagaceae</taxon>
        <taxon>Chitinophaga</taxon>
    </lineage>
</organism>
<keyword evidence="2 4" id="KW-0808">Transferase</keyword>
<evidence type="ECO:0000259" key="3">
    <source>
        <dbReference type="Pfam" id="PF00155"/>
    </source>
</evidence>
<dbReference type="STRING" id="634771.SAMN04488128_11035"/>
<dbReference type="SUPFAM" id="SSF53383">
    <property type="entry name" value="PLP-dependent transferases"/>
    <property type="match status" value="1"/>
</dbReference>
<evidence type="ECO:0000256" key="2">
    <source>
        <dbReference type="ARBA" id="ARBA00022679"/>
    </source>
</evidence>
<evidence type="ECO:0000313" key="5">
    <source>
        <dbReference type="Proteomes" id="UP000190367"/>
    </source>
</evidence>
<dbReference type="RefSeq" id="WP_078673340.1">
    <property type="nucleotide sequence ID" value="NZ_FUWZ01000010.1"/>
</dbReference>
<dbReference type="Proteomes" id="UP000190367">
    <property type="component" value="Unassembled WGS sequence"/>
</dbReference>
<gene>
    <name evidence="4" type="ORF">SAMN04488128_11035</name>
</gene>
<dbReference type="Gene3D" id="3.90.1150.10">
    <property type="entry name" value="Aspartate Aminotransferase, domain 1"/>
    <property type="match status" value="1"/>
</dbReference>
<accession>A0A1T4U6G3</accession>
<dbReference type="InterPro" id="IPR050087">
    <property type="entry name" value="AON_synthase_class-II"/>
</dbReference>
<dbReference type="GO" id="GO:0030170">
    <property type="term" value="F:pyridoxal phosphate binding"/>
    <property type="evidence" value="ECO:0007669"/>
    <property type="project" value="InterPro"/>
</dbReference>